<evidence type="ECO:0000313" key="1">
    <source>
        <dbReference type="EMBL" id="PXF54479.1"/>
    </source>
</evidence>
<evidence type="ECO:0000313" key="2">
    <source>
        <dbReference type="Proteomes" id="UP000248329"/>
    </source>
</evidence>
<gene>
    <name evidence="1" type="ORF">C4B59_17825</name>
</gene>
<protein>
    <submittedName>
        <fullName evidence="1">Uncharacterized protein</fullName>
    </submittedName>
</protein>
<organism evidence="1 2">
    <name type="scientific">Candidatus Methanogaster sp</name>
    <dbReference type="NCBI Taxonomy" id="3386292"/>
    <lineage>
        <taxon>Archaea</taxon>
        <taxon>Methanobacteriati</taxon>
        <taxon>Methanobacteriota</taxon>
        <taxon>Stenosarchaea group</taxon>
        <taxon>Methanomicrobia</taxon>
        <taxon>Methanosarcinales</taxon>
        <taxon>ANME-2 cluster</taxon>
        <taxon>Candidatus Methanogasteraceae</taxon>
        <taxon>Candidatus Methanogaster</taxon>
    </lineage>
</organism>
<sequence length="404" mass="46816">MGALPLIHGIVERMGLREILYNHIRCHGNEDVPAVETLMLLIFNLTLGKAPLYELDQWVRSIDFRCLGIEEFRKVKFTDDRFGRALDKLYKADRASLMTGIVVRVVKLFDINLDRIHNDSTSVKAYGKISGKTMTGLELKRGHSKDHRPDLKQLVFCLSVSSDGCVPVHHKCYAGNRTDDTTHIETWDTLQRIVSTPGFLYVGDSKLCTDDQLSYIVGKGGRAITIIPETWDEVKSFKEDLRKKRKVKEIIWRRRKPGSLNEKEYFSIFKGEYLTTKRGYKIHWIYSSEKRKRDRGTREKYLKEAEQNLTVLNARINTGKLKTKEAIQEAVENIVQKCNIEEFFHHEIGKTKETYRVQVGRERPGKNTRYVIRENILYTLSWTRKGEALKREANTDGVFPLLCT</sequence>
<feature type="non-terminal residue" evidence="1">
    <location>
        <position position="404"/>
    </location>
</feature>
<proteinExistence type="predicted"/>
<reference evidence="1" key="1">
    <citation type="submission" date="2018-01" db="EMBL/GenBank/DDBJ databases">
        <authorList>
            <person name="Krukenberg V."/>
        </authorList>
    </citation>
    <scope>NUCLEOTIDE SEQUENCE</scope>
    <source>
        <strain evidence="1">E20ANME2</strain>
    </source>
</reference>
<accession>A0AC61KXI2</accession>
<comment type="caution">
    <text evidence="1">The sequence shown here is derived from an EMBL/GenBank/DDBJ whole genome shotgun (WGS) entry which is preliminary data.</text>
</comment>
<name>A0AC61KXI2_9EURY</name>
<dbReference type="EMBL" id="PQXF01000163">
    <property type="protein sequence ID" value="PXF54479.1"/>
    <property type="molecule type" value="Genomic_DNA"/>
</dbReference>
<dbReference type="Proteomes" id="UP000248329">
    <property type="component" value="Unassembled WGS sequence"/>
</dbReference>